<dbReference type="RefSeq" id="WP_307244877.1">
    <property type="nucleotide sequence ID" value="NZ_JAUSQZ010000001.1"/>
</dbReference>
<organism evidence="1 2">
    <name type="scientific">Kineosporia succinea</name>
    <dbReference type="NCBI Taxonomy" id="84632"/>
    <lineage>
        <taxon>Bacteria</taxon>
        <taxon>Bacillati</taxon>
        <taxon>Actinomycetota</taxon>
        <taxon>Actinomycetes</taxon>
        <taxon>Kineosporiales</taxon>
        <taxon>Kineosporiaceae</taxon>
        <taxon>Kineosporia</taxon>
    </lineage>
</organism>
<dbReference type="EMBL" id="JAUSQZ010000001">
    <property type="protein sequence ID" value="MDP9828070.1"/>
    <property type="molecule type" value="Genomic_DNA"/>
</dbReference>
<name>A0ABT9P5V5_9ACTN</name>
<sequence length="251" mass="27069">MTVTTKATVRVSTADLRDALNAVIPLAKKTSTGDDEIEHRVRLIFAASWLLICATNGQATGLAKVSIVEDSRGVLGVLEPDDGPMIVDLRPRRVKLILQQFKPRATDPTVDQAIQFSIDTTAKTLQATDVGGFWSDGESVVFPIEEAVDAFPDIVSLTGRALNGIGTSQVGKPLVTDSTLLSLFRPAGKAYGHPLQVESTGNADSRGFVVSCGARFLGTVESRHQDDDSLKSRDKWRNSWRDLLPARLAAV</sequence>
<proteinExistence type="predicted"/>
<comment type="caution">
    <text evidence="1">The sequence shown here is derived from an EMBL/GenBank/DDBJ whole genome shotgun (WGS) entry which is preliminary data.</text>
</comment>
<protein>
    <recommendedName>
        <fullName evidence="3">DNA polymerase-3 subunit beta</fullName>
    </recommendedName>
</protein>
<gene>
    <name evidence="1" type="ORF">J2S57_003819</name>
</gene>
<evidence type="ECO:0000313" key="1">
    <source>
        <dbReference type="EMBL" id="MDP9828070.1"/>
    </source>
</evidence>
<evidence type="ECO:0008006" key="3">
    <source>
        <dbReference type="Google" id="ProtNLM"/>
    </source>
</evidence>
<dbReference type="Proteomes" id="UP001235712">
    <property type="component" value="Unassembled WGS sequence"/>
</dbReference>
<accession>A0ABT9P5V5</accession>
<evidence type="ECO:0000313" key="2">
    <source>
        <dbReference type="Proteomes" id="UP001235712"/>
    </source>
</evidence>
<keyword evidence="2" id="KW-1185">Reference proteome</keyword>
<reference evidence="1 2" key="1">
    <citation type="submission" date="2023-07" db="EMBL/GenBank/DDBJ databases">
        <title>Sequencing the genomes of 1000 actinobacteria strains.</title>
        <authorList>
            <person name="Klenk H.-P."/>
        </authorList>
    </citation>
    <scope>NUCLEOTIDE SEQUENCE [LARGE SCALE GENOMIC DNA]</scope>
    <source>
        <strain evidence="1 2">DSM 44388</strain>
    </source>
</reference>